<reference evidence="12 13" key="1">
    <citation type="submission" date="2019-06" db="EMBL/GenBank/DDBJ databases">
        <title>A chromosome-scale genome assembly of the striped catfish, Pangasianodon hypophthalmus.</title>
        <authorList>
            <person name="Wen M."/>
            <person name="Zahm M."/>
            <person name="Roques C."/>
            <person name="Cabau C."/>
            <person name="Klopp C."/>
            <person name="Donnadieu C."/>
            <person name="Jouanno E."/>
            <person name="Avarre J.-C."/>
            <person name="Campet M."/>
            <person name="Ha T.T.T."/>
            <person name="Dugue R."/>
            <person name="Lampietro C."/>
            <person name="Louis A."/>
            <person name="Herpin A."/>
            <person name="Echchiki A."/>
            <person name="Berthelot C."/>
            <person name="Parey E."/>
            <person name="Roest-Crollius H."/>
            <person name="Braasch I."/>
            <person name="Postlethwait J."/>
            <person name="Bobe J."/>
            <person name="Montfort J."/>
            <person name="Bouchez O."/>
            <person name="Begum T."/>
            <person name="Schartl M."/>
            <person name="Guiguen Y."/>
        </authorList>
    </citation>
    <scope>NUCLEOTIDE SEQUENCE [LARGE SCALE GENOMIC DNA]</scope>
    <source>
        <strain evidence="12 13">Indonesia</strain>
        <tissue evidence="12">Blood</tissue>
    </source>
</reference>
<keyword evidence="9" id="KW-0175">Coiled coil</keyword>
<comment type="caution">
    <text evidence="12">The sequence shown here is derived from an EMBL/GenBank/DDBJ whole genome shotgun (WGS) entry which is preliminary data.</text>
</comment>
<evidence type="ECO:0000313" key="13">
    <source>
        <dbReference type="Proteomes" id="UP000327468"/>
    </source>
</evidence>
<feature type="compositionally biased region" description="Basic and acidic residues" evidence="10">
    <location>
        <begin position="96"/>
        <end position="114"/>
    </location>
</feature>
<dbReference type="PANTHER" id="PTHR28647:SF2">
    <property type="entry name" value="UNIQUE CARTILAGE MATRIX-ASSOCIATED PROTEIN"/>
    <property type="match status" value="1"/>
</dbReference>
<keyword evidence="6" id="KW-0272">Extracellular matrix</keyword>
<dbReference type="PANTHER" id="PTHR28647">
    <property type="entry name" value="UNIQUE CARTILAGE MATRIX-ASSOCIATED PROTEIN"/>
    <property type="match status" value="1"/>
</dbReference>
<evidence type="ECO:0000256" key="5">
    <source>
        <dbReference type="ARBA" id="ARBA00022525"/>
    </source>
</evidence>
<accession>A0A5N5LHL1</accession>
<keyword evidence="8 11" id="KW-0732">Signal</keyword>
<evidence type="ECO:0000256" key="2">
    <source>
        <dbReference type="ARBA" id="ARBA00004498"/>
    </source>
</evidence>
<dbReference type="Pfam" id="PF17085">
    <property type="entry name" value="UCMA"/>
    <property type="match status" value="1"/>
</dbReference>
<comment type="function">
    <text evidence="1">May be involved in the negative control of osteogenic differentiation of osteochondrogenic precursor cells in peripheral zones of fetal cartilage and at the cartilage-bone interface.</text>
</comment>
<feature type="signal peptide" evidence="11">
    <location>
        <begin position="1"/>
        <end position="22"/>
    </location>
</feature>
<proteinExistence type="inferred from homology"/>
<organism evidence="12 13">
    <name type="scientific">Pangasianodon hypophthalmus</name>
    <name type="common">Striped catfish</name>
    <name type="synonym">Helicophagus hypophthalmus</name>
    <dbReference type="NCBI Taxonomy" id="310915"/>
    <lineage>
        <taxon>Eukaryota</taxon>
        <taxon>Metazoa</taxon>
        <taxon>Chordata</taxon>
        <taxon>Craniata</taxon>
        <taxon>Vertebrata</taxon>
        <taxon>Euteleostomi</taxon>
        <taxon>Actinopterygii</taxon>
        <taxon>Neopterygii</taxon>
        <taxon>Teleostei</taxon>
        <taxon>Ostariophysi</taxon>
        <taxon>Siluriformes</taxon>
        <taxon>Pangasiidae</taxon>
        <taxon>Pangasianodon</taxon>
    </lineage>
</organism>
<evidence type="ECO:0000256" key="1">
    <source>
        <dbReference type="ARBA" id="ARBA00002111"/>
    </source>
</evidence>
<protein>
    <recommendedName>
        <fullName evidence="4">Unique cartilage matrix-associated protein</fullName>
    </recommendedName>
</protein>
<dbReference type="EMBL" id="VFJC01000019">
    <property type="protein sequence ID" value="KAB5542279.1"/>
    <property type="molecule type" value="Genomic_DNA"/>
</dbReference>
<evidence type="ECO:0000256" key="4">
    <source>
        <dbReference type="ARBA" id="ARBA00013765"/>
    </source>
</evidence>
<dbReference type="InterPro" id="IPR031386">
    <property type="entry name" value="UCMA"/>
</dbReference>
<keyword evidence="5" id="KW-0964">Secreted</keyword>
<dbReference type="AlphaFoldDB" id="A0A5N5LHL1"/>
<comment type="subcellular location">
    <subcellularLocation>
        <location evidence="2">Secreted</location>
        <location evidence="2">Extracellular space</location>
        <location evidence="2">Extracellular matrix</location>
    </subcellularLocation>
</comment>
<evidence type="ECO:0000256" key="3">
    <source>
        <dbReference type="ARBA" id="ARBA00011000"/>
    </source>
</evidence>
<keyword evidence="7" id="KW-0765">Sulfation</keyword>
<evidence type="ECO:0000256" key="8">
    <source>
        <dbReference type="ARBA" id="ARBA00022729"/>
    </source>
</evidence>
<evidence type="ECO:0000313" key="12">
    <source>
        <dbReference type="EMBL" id="KAB5542279.1"/>
    </source>
</evidence>
<evidence type="ECO:0000256" key="9">
    <source>
        <dbReference type="ARBA" id="ARBA00023054"/>
    </source>
</evidence>
<feature type="chain" id="PRO_5024407116" description="Unique cartilage matrix-associated protein" evidence="11">
    <location>
        <begin position="23"/>
        <end position="137"/>
    </location>
</feature>
<sequence>MARLHMVLLALLPIVLILTVLSEVESAAVKDGKEKVSERKGSSKKVFVPASDASNFFKHRSRRSPKLYAEYLAEHKLQLAASERRREYYEEQSNEYENHLEENRNEQYERNRENTEQWREYHYDGLYPQYPHHRPYG</sequence>
<keyword evidence="13" id="KW-1185">Reference proteome</keyword>
<dbReference type="GO" id="GO:0045667">
    <property type="term" value="P:regulation of osteoblast differentiation"/>
    <property type="evidence" value="ECO:0007669"/>
    <property type="project" value="InterPro"/>
</dbReference>
<name>A0A5N5LHL1_PANHP</name>
<gene>
    <name evidence="12" type="ORF">PHYPO_G00089820</name>
</gene>
<dbReference type="GO" id="GO:0048706">
    <property type="term" value="P:embryonic skeletal system development"/>
    <property type="evidence" value="ECO:0007669"/>
    <property type="project" value="TreeGrafter"/>
</dbReference>
<evidence type="ECO:0000256" key="6">
    <source>
        <dbReference type="ARBA" id="ARBA00022530"/>
    </source>
</evidence>
<evidence type="ECO:0000256" key="11">
    <source>
        <dbReference type="SAM" id="SignalP"/>
    </source>
</evidence>
<comment type="similarity">
    <text evidence="3">Belongs to the UCMA family.</text>
</comment>
<dbReference type="Proteomes" id="UP000327468">
    <property type="component" value="Chromosome 18"/>
</dbReference>
<evidence type="ECO:0000256" key="10">
    <source>
        <dbReference type="SAM" id="MobiDB-lite"/>
    </source>
</evidence>
<dbReference type="GO" id="GO:0031012">
    <property type="term" value="C:extracellular matrix"/>
    <property type="evidence" value="ECO:0007669"/>
    <property type="project" value="TreeGrafter"/>
</dbReference>
<evidence type="ECO:0000256" key="7">
    <source>
        <dbReference type="ARBA" id="ARBA00022641"/>
    </source>
</evidence>
<feature type="region of interest" description="Disordered" evidence="10">
    <location>
        <begin position="90"/>
        <end position="114"/>
    </location>
</feature>